<organism evidence="6 11">
    <name type="scientific">Phytophthora fragariae</name>
    <dbReference type="NCBI Taxonomy" id="53985"/>
    <lineage>
        <taxon>Eukaryota</taxon>
        <taxon>Sar</taxon>
        <taxon>Stramenopiles</taxon>
        <taxon>Oomycota</taxon>
        <taxon>Peronosporomycetes</taxon>
        <taxon>Peronosporales</taxon>
        <taxon>Peronosporaceae</taxon>
        <taxon>Phytophthora</taxon>
    </lineage>
</organism>
<evidence type="ECO:0000313" key="11">
    <source>
        <dbReference type="Proteomes" id="UP000433483"/>
    </source>
</evidence>
<evidence type="ECO:0000313" key="13">
    <source>
        <dbReference type="Proteomes" id="UP000440367"/>
    </source>
</evidence>
<evidence type="ECO:0000313" key="3">
    <source>
        <dbReference type="EMBL" id="KAE9126696.1"/>
    </source>
</evidence>
<dbReference type="OrthoDB" id="10322387at2759"/>
<evidence type="ECO:0000313" key="17">
    <source>
        <dbReference type="Proteomes" id="UP000486351"/>
    </source>
</evidence>
<accession>A0A6A3YXD0</accession>
<comment type="caution">
    <text evidence="6">The sequence shown here is derived from an EMBL/GenBank/DDBJ whole genome shotgun (WGS) entry which is preliminary data.</text>
</comment>
<evidence type="ECO:0000313" key="4">
    <source>
        <dbReference type="EMBL" id="KAE9128303.1"/>
    </source>
</evidence>
<evidence type="ECO:0000313" key="7">
    <source>
        <dbReference type="EMBL" id="KAE9252399.1"/>
    </source>
</evidence>
<evidence type="ECO:0000313" key="1">
    <source>
        <dbReference type="EMBL" id="KAE8944092.1"/>
    </source>
</evidence>
<evidence type="ECO:0000313" key="14">
    <source>
        <dbReference type="Proteomes" id="UP000440732"/>
    </source>
</evidence>
<evidence type="ECO:0000313" key="9">
    <source>
        <dbReference type="EMBL" id="KAE9352973.1"/>
    </source>
</evidence>
<evidence type="ECO:0000313" key="15">
    <source>
        <dbReference type="Proteomes" id="UP000441208"/>
    </source>
</evidence>
<dbReference type="Proteomes" id="UP000441208">
    <property type="component" value="Unassembled WGS sequence"/>
</dbReference>
<evidence type="ECO:0000313" key="6">
    <source>
        <dbReference type="EMBL" id="KAE9225768.1"/>
    </source>
</evidence>
<dbReference type="Proteomes" id="UP000437068">
    <property type="component" value="Unassembled WGS sequence"/>
</dbReference>
<dbReference type="Proteomes" id="UP000486351">
    <property type="component" value="Unassembled WGS sequence"/>
</dbReference>
<dbReference type="EMBL" id="QXGA01000173">
    <property type="protein sequence ID" value="KAE9150812.1"/>
    <property type="molecule type" value="Genomic_DNA"/>
</dbReference>
<dbReference type="Proteomes" id="UP000488956">
    <property type="component" value="Unassembled WGS sequence"/>
</dbReference>
<dbReference type="EMBL" id="QXGB01000187">
    <property type="protein sequence ID" value="KAE9225768.1"/>
    <property type="molecule type" value="Genomic_DNA"/>
</dbReference>
<evidence type="ECO:0000313" key="2">
    <source>
        <dbReference type="EMBL" id="KAE9021902.1"/>
    </source>
</evidence>
<dbReference type="EMBL" id="QXFX01000160">
    <property type="protein sequence ID" value="KAE9128303.1"/>
    <property type="molecule type" value="Genomic_DNA"/>
</dbReference>
<reference evidence="10 11" key="1">
    <citation type="submission" date="2018-08" db="EMBL/GenBank/DDBJ databases">
        <title>Genomic investigation of the strawberry pathogen Phytophthora fragariae indicates pathogenicity is determined by transcriptional variation in three key races.</title>
        <authorList>
            <person name="Adams T.M."/>
            <person name="Armitage A.D."/>
            <person name="Sobczyk M.K."/>
            <person name="Bates H.J."/>
            <person name="Dunwell J.M."/>
            <person name="Nellist C.F."/>
            <person name="Harrison R.J."/>
        </authorList>
    </citation>
    <scope>NUCLEOTIDE SEQUENCE [LARGE SCALE GENOMIC DNA]</scope>
    <source>
        <strain evidence="8 12">A4</strain>
        <strain evidence="7 13">BC-1</strain>
        <strain evidence="6 11">NOV-27</strain>
        <strain evidence="5 14">NOV-5</strain>
        <strain evidence="3 15">NOV-71</strain>
        <strain evidence="9 17">NOV-77</strain>
        <strain evidence="1 10">NOV-9</strain>
        <strain evidence="4 18">ONT-3</strain>
        <strain evidence="2 16">SCRP245</strain>
    </source>
</reference>
<proteinExistence type="predicted"/>
<sequence length="68" mass="6680">MIRALPVYLGLLAGGGGDDGGGGGGGGGGGYAPKLPRWEWASCPKCGADPKLSRSLSPSLIFAGYAVD</sequence>
<evidence type="ECO:0000313" key="18">
    <source>
        <dbReference type="Proteomes" id="UP000488956"/>
    </source>
</evidence>
<dbReference type="EMBL" id="QXFZ01000211">
    <property type="protein sequence ID" value="KAE9126696.1"/>
    <property type="molecule type" value="Genomic_DNA"/>
</dbReference>
<dbReference type="Proteomes" id="UP000440367">
    <property type="component" value="Unassembled WGS sequence"/>
</dbReference>
<keyword evidence="11" id="KW-1185">Reference proteome</keyword>
<dbReference type="Proteomes" id="UP000460718">
    <property type="component" value="Unassembled WGS sequence"/>
</dbReference>
<dbReference type="AlphaFoldDB" id="A0A6A3YXD0"/>
<gene>
    <name evidence="8" type="ORF">PF001_g4483</name>
    <name evidence="7" type="ORF">PF002_g3859</name>
    <name evidence="6" type="ORF">PF005_g5381</name>
    <name evidence="5" type="ORF">PF006_g4831</name>
    <name evidence="3" type="ORF">PF007_g5871</name>
    <name evidence="9" type="ORF">PF008_g5215</name>
    <name evidence="1" type="ORF">PF009_g6212</name>
    <name evidence="4" type="ORF">PF010_g4545</name>
    <name evidence="2" type="ORF">PF011_g4710</name>
</gene>
<dbReference type="EMBL" id="QXFY01000189">
    <property type="protein sequence ID" value="KAE9352973.1"/>
    <property type="molecule type" value="Genomic_DNA"/>
</dbReference>
<dbReference type="EMBL" id="QXGD01000113">
    <property type="protein sequence ID" value="KAE9252399.1"/>
    <property type="molecule type" value="Genomic_DNA"/>
</dbReference>
<evidence type="ECO:0000313" key="16">
    <source>
        <dbReference type="Proteomes" id="UP000460718"/>
    </source>
</evidence>
<protein>
    <submittedName>
        <fullName evidence="6">Uncharacterized protein</fullName>
    </submittedName>
</protein>
<name>A0A6A3YXD0_9STRA</name>
<dbReference type="Proteomes" id="UP000429523">
    <property type="component" value="Unassembled WGS sequence"/>
</dbReference>
<dbReference type="Proteomes" id="UP000440732">
    <property type="component" value="Unassembled WGS sequence"/>
</dbReference>
<evidence type="ECO:0000313" key="12">
    <source>
        <dbReference type="Proteomes" id="UP000437068"/>
    </source>
</evidence>
<evidence type="ECO:0000313" key="8">
    <source>
        <dbReference type="EMBL" id="KAE9322236.1"/>
    </source>
</evidence>
<dbReference type="EMBL" id="QXGE01000156">
    <property type="protein sequence ID" value="KAE9322236.1"/>
    <property type="molecule type" value="Genomic_DNA"/>
</dbReference>
<evidence type="ECO:0000313" key="10">
    <source>
        <dbReference type="Proteomes" id="UP000429523"/>
    </source>
</evidence>
<dbReference type="EMBL" id="QXGF01000221">
    <property type="protein sequence ID" value="KAE8944092.1"/>
    <property type="molecule type" value="Genomic_DNA"/>
</dbReference>
<evidence type="ECO:0000313" key="5">
    <source>
        <dbReference type="EMBL" id="KAE9150812.1"/>
    </source>
</evidence>
<dbReference type="EMBL" id="QXFW01000174">
    <property type="protein sequence ID" value="KAE9021902.1"/>
    <property type="molecule type" value="Genomic_DNA"/>
</dbReference>
<dbReference type="Proteomes" id="UP000433483">
    <property type="component" value="Unassembled WGS sequence"/>
</dbReference>